<dbReference type="Gramene" id="CDP08337">
    <property type="protein sequence ID" value="CDP08337"/>
    <property type="gene ID" value="GSCOC_T00027139001"/>
</dbReference>
<dbReference type="PROSITE" id="PS50842">
    <property type="entry name" value="EXPANSIN_EG45"/>
    <property type="match status" value="1"/>
</dbReference>
<dbReference type="Gene3D" id="2.40.40.10">
    <property type="entry name" value="RlpA-like domain"/>
    <property type="match status" value="1"/>
</dbReference>
<dbReference type="PhylomeDB" id="A0A068UJ72"/>
<evidence type="ECO:0000313" key="5">
    <source>
        <dbReference type="EMBL" id="CDP08337.1"/>
    </source>
</evidence>
<keyword evidence="6" id="KW-1185">Reference proteome</keyword>
<evidence type="ECO:0000313" key="6">
    <source>
        <dbReference type="Proteomes" id="UP000295252"/>
    </source>
</evidence>
<dbReference type="InterPro" id="IPR036749">
    <property type="entry name" value="Expansin_CBD_sf"/>
</dbReference>
<keyword evidence="2" id="KW-0732">Signal</keyword>
<dbReference type="InterPro" id="IPR007118">
    <property type="entry name" value="Expan_Lol_pI"/>
</dbReference>
<dbReference type="InterPro" id="IPR036908">
    <property type="entry name" value="RlpA-like_sf"/>
</dbReference>
<comment type="similarity">
    <text evidence="1">Belongs to the expansin family.</text>
</comment>
<dbReference type="Pfam" id="PF01357">
    <property type="entry name" value="Expansin_C"/>
    <property type="match status" value="1"/>
</dbReference>
<dbReference type="OMA" id="QDCQEWK"/>
<dbReference type="GO" id="GO:0005576">
    <property type="term" value="C:extracellular region"/>
    <property type="evidence" value="ECO:0007669"/>
    <property type="project" value="InterPro"/>
</dbReference>
<protein>
    <recommendedName>
        <fullName evidence="7">Expansin-like B1</fullName>
    </recommendedName>
</protein>
<dbReference type="PROSITE" id="PS50843">
    <property type="entry name" value="EXPANSIN_CBD"/>
    <property type="match status" value="1"/>
</dbReference>
<name>A0A068UJ72_COFCA</name>
<proteinExistence type="inferred from homology"/>
<dbReference type="Pfam" id="PF03330">
    <property type="entry name" value="DPBB_1"/>
    <property type="match status" value="1"/>
</dbReference>
<feature type="signal peptide" evidence="2">
    <location>
        <begin position="1"/>
        <end position="24"/>
    </location>
</feature>
<evidence type="ECO:0000259" key="4">
    <source>
        <dbReference type="PROSITE" id="PS50843"/>
    </source>
</evidence>
<dbReference type="SUPFAM" id="SSF50685">
    <property type="entry name" value="Barwin-like endoglucanases"/>
    <property type="match status" value="1"/>
</dbReference>
<evidence type="ECO:0008006" key="7">
    <source>
        <dbReference type="Google" id="ProtNLM"/>
    </source>
</evidence>
<dbReference type="InterPro" id="IPR007112">
    <property type="entry name" value="Expansin/allergen_DPBB_dom"/>
</dbReference>
<evidence type="ECO:0000259" key="3">
    <source>
        <dbReference type="PROSITE" id="PS50842"/>
    </source>
</evidence>
<dbReference type="InterPro" id="IPR009009">
    <property type="entry name" value="RlpA-like_DPBB"/>
</dbReference>
<feature type="domain" description="Expansin-like CBD" evidence="4">
    <location>
        <begin position="161"/>
        <end position="246"/>
    </location>
</feature>
<dbReference type="PRINTS" id="PR01225">
    <property type="entry name" value="EXPANSNFAMLY"/>
</dbReference>
<evidence type="ECO:0000256" key="1">
    <source>
        <dbReference type="RuleBase" id="RU003460"/>
    </source>
</evidence>
<dbReference type="AlphaFoldDB" id="A0A068UJ72"/>
<dbReference type="Proteomes" id="UP000295252">
    <property type="component" value="Chromosome X"/>
</dbReference>
<dbReference type="OrthoDB" id="5823761at2759"/>
<dbReference type="CDD" id="cd22277">
    <property type="entry name" value="DPBB_EXLB_N"/>
    <property type="match status" value="1"/>
</dbReference>
<dbReference type="STRING" id="49390.A0A068UJ72"/>
<sequence length="250" mass="27560">MGFMNSYCVAFLCIIVLLPALCHGGDYYSSRATYYGTPDCLGTPTGACGFGEYGRTVNDGQVSGVSSLYRGGSGCGACYQVRCTIPEHCTEEGTKVVVTDYGEGDKTDFVLSTAAYGRLARPYMAEHLFAYGVVDVEFKRIPCKYSYNLLFLVQAHSRYPGYLALVPLYQPGAYDITAIEVWQEDCKQWRPMRRPSGAVFDMTDPPLGALTLRFQGTVYGYGDSNFWVQLTNVIPSEWKAGYTYDTGISA</sequence>
<dbReference type="PANTHER" id="PTHR31692:SF2">
    <property type="entry name" value="EXPANSIN-LIKE B1"/>
    <property type="match status" value="1"/>
</dbReference>
<dbReference type="SUPFAM" id="SSF49590">
    <property type="entry name" value="PHL pollen allergen"/>
    <property type="match status" value="1"/>
</dbReference>
<evidence type="ECO:0000256" key="2">
    <source>
        <dbReference type="SAM" id="SignalP"/>
    </source>
</evidence>
<dbReference type="InParanoid" id="A0A068UJ72"/>
<feature type="chain" id="PRO_5001654844" description="Expansin-like B1" evidence="2">
    <location>
        <begin position="25"/>
        <end position="250"/>
    </location>
</feature>
<feature type="domain" description="Expansin-like EG45" evidence="3">
    <location>
        <begin position="45"/>
        <end position="148"/>
    </location>
</feature>
<dbReference type="EMBL" id="HG739115">
    <property type="protein sequence ID" value="CDP08337.1"/>
    <property type="molecule type" value="Genomic_DNA"/>
</dbReference>
<gene>
    <name evidence="5" type="ORF">GSCOC_T00027139001</name>
</gene>
<accession>A0A068UJ72</accession>
<dbReference type="Gene3D" id="2.60.40.760">
    <property type="entry name" value="Expansin, cellulose-binding-like domain"/>
    <property type="match status" value="1"/>
</dbReference>
<dbReference type="PANTHER" id="PTHR31692">
    <property type="entry name" value="EXPANSIN-B3"/>
    <property type="match status" value="1"/>
</dbReference>
<reference evidence="6" key="1">
    <citation type="journal article" date="2014" name="Science">
        <title>The coffee genome provides insight into the convergent evolution of caffeine biosynthesis.</title>
        <authorList>
            <person name="Denoeud F."/>
            <person name="Carretero-Paulet L."/>
            <person name="Dereeper A."/>
            <person name="Droc G."/>
            <person name="Guyot R."/>
            <person name="Pietrella M."/>
            <person name="Zheng C."/>
            <person name="Alberti A."/>
            <person name="Anthony F."/>
            <person name="Aprea G."/>
            <person name="Aury J.M."/>
            <person name="Bento P."/>
            <person name="Bernard M."/>
            <person name="Bocs S."/>
            <person name="Campa C."/>
            <person name="Cenci A."/>
            <person name="Combes M.C."/>
            <person name="Crouzillat D."/>
            <person name="Da Silva C."/>
            <person name="Daddiego L."/>
            <person name="De Bellis F."/>
            <person name="Dussert S."/>
            <person name="Garsmeur O."/>
            <person name="Gayraud T."/>
            <person name="Guignon V."/>
            <person name="Jahn K."/>
            <person name="Jamilloux V."/>
            <person name="Joet T."/>
            <person name="Labadie K."/>
            <person name="Lan T."/>
            <person name="Leclercq J."/>
            <person name="Lepelley M."/>
            <person name="Leroy T."/>
            <person name="Li L.T."/>
            <person name="Librado P."/>
            <person name="Lopez L."/>
            <person name="Munoz A."/>
            <person name="Noel B."/>
            <person name="Pallavicini A."/>
            <person name="Perrotta G."/>
            <person name="Poncet V."/>
            <person name="Pot D."/>
            <person name="Priyono X."/>
            <person name="Rigoreau M."/>
            <person name="Rouard M."/>
            <person name="Rozas J."/>
            <person name="Tranchant-Dubreuil C."/>
            <person name="VanBuren R."/>
            <person name="Zhang Q."/>
            <person name="Andrade A.C."/>
            <person name="Argout X."/>
            <person name="Bertrand B."/>
            <person name="de Kochko A."/>
            <person name="Graziosi G."/>
            <person name="Henry R.J."/>
            <person name="Jayarama X."/>
            <person name="Ming R."/>
            <person name="Nagai C."/>
            <person name="Rounsley S."/>
            <person name="Sankoff D."/>
            <person name="Giuliano G."/>
            <person name="Albert V.A."/>
            <person name="Wincker P."/>
            <person name="Lashermes P."/>
        </authorList>
    </citation>
    <scope>NUCLEOTIDE SEQUENCE [LARGE SCALE GENOMIC DNA]</scope>
    <source>
        <strain evidence="6">cv. DH200-94</strain>
    </source>
</reference>
<dbReference type="InterPro" id="IPR007117">
    <property type="entry name" value="Expansin_CBD"/>
</dbReference>
<organism evidence="5 6">
    <name type="scientific">Coffea canephora</name>
    <name type="common">Robusta coffee</name>
    <dbReference type="NCBI Taxonomy" id="49390"/>
    <lineage>
        <taxon>Eukaryota</taxon>
        <taxon>Viridiplantae</taxon>
        <taxon>Streptophyta</taxon>
        <taxon>Embryophyta</taxon>
        <taxon>Tracheophyta</taxon>
        <taxon>Spermatophyta</taxon>
        <taxon>Magnoliopsida</taxon>
        <taxon>eudicotyledons</taxon>
        <taxon>Gunneridae</taxon>
        <taxon>Pentapetalae</taxon>
        <taxon>asterids</taxon>
        <taxon>lamiids</taxon>
        <taxon>Gentianales</taxon>
        <taxon>Rubiaceae</taxon>
        <taxon>Ixoroideae</taxon>
        <taxon>Gardenieae complex</taxon>
        <taxon>Bertiereae - Coffeeae clade</taxon>
        <taxon>Coffeeae</taxon>
        <taxon>Coffea</taxon>
    </lineage>
</organism>
<dbReference type="GO" id="GO:0009653">
    <property type="term" value="P:anatomical structure morphogenesis"/>
    <property type="evidence" value="ECO:0007669"/>
    <property type="project" value="UniProtKB-ARBA"/>
</dbReference>